<organism evidence="1">
    <name type="scientific">Brassica oleracea</name>
    <name type="common">Wild cabbage</name>
    <dbReference type="NCBI Taxonomy" id="3712"/>
    <lineage>
        <taxon>Eukaryota</taxon>
        <taxon>Viridiplantae</taxon>
        <taxon>Streptophyta</taxon>
        <taxon>Embryophyta</taxon>
        <taxon>Tracheophyta</taxon>
        <taxon>Spermatophyta</taxon>
        <taxon>Magnoliopsida</taxon>
        <taxon>eudicotyledons</taxon>
        <taxon>Gunneridae</taxon>
        <taxon>Pentapetalae</taxon>
        <taxon>rosids</taxon>
        <taxon>malvids</taxon>
        <taxon>Brassicales</taxon>
        <taxon>Brassicaceae</taxon>
        <taxon>Brassiceae</taxon>
        <taxon>Brassica</taxon>
    </lineage>
</organism>
<gene>
    <name evidence="1" type="ORF">BOLC4T24243H</name>
</gene>
<name>A0A3P6CJZ9_BRAOL</name>
<sequence>MEPESSPHELPRSRLKCRCLPKIHTIICVHVFGAFSKTVGKELQWWFCKCGGGRKKSCGNGDERSCGDDGNRAQRMEMIMLF</sequence>
<dbReference type="AlphaFoldDB" id="A0A3P6CJZ9"/>
<protein>
    <submittedName>
        <fullName evidence="1">Uncharacterized protein</fullName>
    </submittedName>
</protein>
<accession>A0A3P6CJZ9</accession>
<proteinExistence type="predicted"/>
<dbReference type="EMBL" id="LR031873">
    <property type="protein sequence ID" value="VDD08792.1"/>
    <property type="molecule type" value="Genomic_DNA"/>
</dbReference>
<reference evidence="1" key="1">
    <citation type="submission" date="2018-11" db="EMBL/GenBank/DDBJ databases">
        <authorList>
            <consortium name="Genoscope - CEA"/>
            <person name="William W."/>
        </authorList>
    </citation>
    <scope>NUCLEOTIDE SEQUENCE</scope>
</reference>
<evidence type="ECO:0000313" key="1">
    <source>
        <dbReference type="EMBL" id="VDD08792.1"/>
    </source>
</evidence>